<evidence type="ECO:0000313" key="1">
    <source>
        <dbReference type="EMBL" id="CAD6491113.1"/>
    </source>
</evidence>
<organism evidence="1 2">
    <name type="scientific">Candidatus Argoarchaeum ethanivorans</name>
    <dbReference type="NCBI Taxonomy" id="2608793"/>
    <lineage>
        <taxon>Archaea</taxon>
        <taxon>Methanobacteriati</taxon>
        <taxon>Methanobacteriota</taxon>
        <taxon>Stenosarchaea group</taxon>
        <taxon>Methanomicrobia</taxon>
        <taxon>Methanosarcinales</taxon>
        <taxon>Methanosarcinales incertae sedis</taxon>
        <taxon>GOM Arc I cluster</taxon>
        <taxon>Candidatus Argoarchaeum</taxon>
    </lineage>
</organism>
<protein>
    <recommendedName>
        <fullName evidence="3">Type II toxin-antitoxin system HicB family antitoxin</fullName>
    </recommendedName>
</protein>
<sequence length="90" mass="9701">MKIIFTALIKGEAEGGYSVLCPELGVASQGETIGEVKKNMVEAVELYLESAKDIGILEEILEEAGIDIKTTKEPIVLSEYVSTPLQACLE</sequence>
<gene>
    <name evidence="1" type="ORF">CHKLHMKO_00064</name>
</gene>
<dbReference type="PANTHER" id="PTHR34504:SF4">
    <property type="entry name" value="ANTITOXIN HICB"/>
    <property type="match status" value="1"/>
</dbReference>
<dbReference type="PANTHER" id="PTHR34504">
    <property type="entry name" value="ANTITOXIN HICB"/>
    <property type="match status" value="1"/>
</dbReference>
<evidence type="ECO:0008006" key="3">
    <source>
        <dbReference type="Google" id="ProtNLM"/>
    </source>
</evidence>
<dbReference type="InterPro" id="IPR035069">
    <property type="entry name" value="TTHA1013/TTHA0281-like"/>
</dbReference>
<dbReference type="AlphaFoldDB" id="A0A811T6B0"/>
<dbReference type="EMBL" id="CAJHIO010000002">
    <property type="protein sequence ID" value="CAD6491113.1"/>
    <property type="molecule type" value="Genomic_DNA"/>
</dbReference>
<evidence type="ECO:0000313" key="2">
    <source>
        <dbReference type="Proteomes" id="UP000610373"/>
    </source>
</evidence>
<dbReference type="SUPFAM" id="SSF143100">
    <property type="entry name" value="TTHA1013/TTHA0281-like"/>
    <property type="match status" value="1"/>
</dbReference>
<comment type="caution">
    <text evidence="1">The sequence shown here is derived from an EMBL/GenBank/DDBJ whole genome shotgun (WGS) entry which is preliminary data.</text>
</comment>
<dbReference type="Proteomes" id="UP000610373">
    <property type="component" value="Unassembled WGS sequence"/>
</dbReference>
<dbReference type="Gene3D" id="3.30.160.250">
    <property type="match status" value="1"/>
</dbReference>
<reference evidence="1" key="1">
    <citation type="submission" date="2020-10" db="EMBL/GenBank/DDBJ databases">
        <authorList>
            <person name="Hahn C.J."/>
            <person name="Laso-Perez R."/>
            <person name="Vulcano F."/>
            <person name="Vaziourakis K.-M."/>
            <person name="Stokke R."/>
            <person name="Steen I.H."/>
            <person name="Teske A."/>
            <person name="Boetius A."/>
            <person name="Liebeke M."/>
            <person name="Amann R."/>
            <person name="Knittel K."/>
        </authorList>
    </citation>
    <scope>NUCLEOTIDE SEQUENCE</scope>
    <source>
        <strain evidence="1">Gfbio:e3339647-f889-4370-9287-4fb5cb688e4c:AG392O15_GoMArc1</strain>
    </source>
</reference>
<dbReference type="InterPro" id="IPR051404">
    <property type="entry name" value="TA_system_antitoxin"/>
</dbReference>
<name>A0A811T6B0_9EURY</name>
<proteinExistence type="predicted"/>
<accession>A0A811T6B0</accession>